<sequence length="237" mass="27971">MLTAAQFIKKLETFREEKELAKVSKFFKGNDGVTRAFGVKFGNVFQTAKAFTDMSLEEINQLLDSEYYEIRMGAVSIMDFQARHKKTTESRRKELFELYLNRHDRLNNWDFVDRGSYNIVGEYLMDKPRDILYDLARSKNIWERRTAIVSTYAFIKKGQLTDTFEIARILINDKEELINKAVGSWIREAGKKDQDKLIEFLNMHAATMPRVTLRYATEKLDKPIRDHYMNLKNQEKK</sequence>
<dbReference type="InterPro" id="IPR016024">
    <property type="entry name" value="ARM-type_fold"/>
</dbReference>
<proteinExistence type="predicted"/>
<dbReference type="Gene3D" id="1.25.10.90">
    <property type="match status" value="1"/>
</dbReference>
<dbReference type="AlphaFoldDB" id="A0A6L9EF63"/>
<dbReference type="PANTHER" id="PTHR34070">
    <property type="entry name" value="ARMADILLO-TYPE FOLD"/>
    <property type="match status" value="1"/>
</dbReference>
<dbReference type="EMBL" id="WXYO01000006">
    <property type="protein sequence ID" value="NAS13293.1"/>
    <property type="molecule type" value="Genomic_DNA"/>
</dbReference>
<dbReference type="CDD" id="cd06561">
    <property type="entry name" value="AlkD_like"/>
    <property type="match status" value="1"/>
</dbReference>
<comment type="caution">
    <text evidence="1">The sequence shown here is derived from an EMBL/GenBank/DDBJ whole genome shotgun (WGS) entry which is preliminary data.</text>
</comment>
<keyword evidence="2" id="KW-1185">Reference proteome</keyword>
<organism evidence="1 2">
    <name type="scientific">Poritiphilus flavus</name>
    <dbReference type="NCBI Taxonomy" id="2697053"/>
    <lineage>
        <taxon>Bacteria</taxon>
        <taxon>Pseudomonadati</taxon>
        <taxon>Bacteroidota</taxon>
        <taxon>Flavobacteriia</taxon>
        <taxon>Flavobacteriales</taxon>
        <taxon>Flavobacteriaceae</taxon>
        <taxon>Poritiphilus</taxon>
    </lineage>
</organism>
<dbReference type="Proteomes" id="UP000475249">
    <property type="component" value="Unassembled WGS sequence"/>
</dbReference>
<evidence type="ECO:0000313" key="1">
    <source>
        <dbReference type="EMBL" id="NAS13293.1"/>
    </source>
</evidence>
<dbReference type="Pfam" id="PF08713">
    <property type="entry name" value="DNA_alkylation"/>
    <property type="match status" value="1"/>
</dbReference>
<protein>
    <submittedName>
        <fullName evidence="1">DNA alkylation repair protein</fullName>
    </submittedName>
</protein>
<evidence type="ECO:0000313" key="2">
    <source>
        <dbReference type="Proteomes" id="UP000475249"/>
    </source>
</evidence>
<gene>
    <name evidence="1" type="ORF">GTQ38_14845</name>
</gene>
<dbReference type="InterPro" id="IPR014825">
    <property type="entry name" value="DNA_alkylation"/>
</dbReference>
<accession>A0A6L9EF63</accession>
<name>A0A6L9EF63_9FLAO</name>
<dbReference type="RefSeq" id="WP_161436330.1">
    <property type="nucleotide sequence ID" value="NZ_WXYO01000006.1"/>
</dbReference>
<dbReference type="PANTHER" id="PTHR34070:SF1">
    <property type="entry name" value="DNA ALKYLATION REPAIR PROTEIN"/>
    <property type="match status" value="1"/>
</dbReference>
<reference evidence="1 2" key="1">
    <citation type="submission" date="2020-01" db="EMBL/GenBank/DDBJ databases">
        <title>Bacteria diversity of Porities sp.</title>
        <authorList>
            <person name="Wang G."/>
        </authorList>
    </citation>
    <scope>NUCLEOTIDE SEQUENCE [LARGE SCALE GENOMIC DNA]</scope>
    <source>
        <strain evidence="1 2">R33</strain>
    </source>
</reference>
<dbReference type="SUPFAM" id="SSF48371">
    <property type="entry name" value="ARM repeat"/>
    <property type="match status" value="1"/>
</dbReference>